<evidence type="ECO:0000256" key="1">
    <source>
        <dbReference type="ARBA" id="ARBA00023015"/>
    </source>
</evidence>
<dbReference type="InterPro" id="IPR050204">
    <property type="entry name" value="AraC_XylS_family_regulators"/>
</dbReference>
<dbReference type="SUPFAM" id="SSF46689">
    <property type="entry name" value="Homeodomain-like"/>
    <property type="match status" value="2"/>
</dbReference>
<feature type="compositionally biased region" description="Polar residues" evidence="4">
    <location>
        <begin position="313"/>
        <end position="333"/>
    </location>
</feature>
<dbReference type="Gene3D" id="3.40.50.880">
    <property type="match status" value="1"/>
</dbReference>
<dbReference type="Proteomes" id="UP000018780">
    <property type="component" value="Plasmid unnamed2"/>
</dbReference>
<dbReference type="SUPFAM" id="SSF52317">
    <property type="entry name" value="Class I glutamine amidotransferase-like"/>
    <property type="match status" value="1"/>
</dbReference>
<dbReference type="PROSITE" id="PS01124">
    <property type="entry name" value="HTH_ARAC_FAMILY_2"/>
    <property type="match status" value="1"/>
</dbReference>
<organism evidence="6 7">
    <name type="scientific">Leisingera methylohalidivorans DSM 14336</name>
    <dbReference type="NCBI Taxonomy" id="999552"/>
    <lineage>
        <taxon>Bacteria</taxon>
        <taxon>Pseudomonadati</taxon>
        <taxon>Pseudomonadota</taxon>
        <taxon>Alphaproteobacteria</taxon>
        <taxon>Rhodobacterales</taxon>
        <taxon>Roseobacteraceae</taxon>
        <taxon>Leisingera</taxon>
    </lineage>
</organism>
<dbReference type="GO" id="GO:0003700">
    <property type="term" value="F:DNA-binding transcription factor activity"/>
    <property type="evidence" value="ECO:0007669"/>
    <property type="project" value="InterPro"/>
</dbReference>
<keyword evidence="3" id="KW-0804">Transcription</keyword>
<dbReference type="InterPro" id="IPR009057">
    <property type="entry name" value="Homeodomain-like_sf"/>
</dbReference>
<accession>V9W301</accession>
<name>V9W301_9RHOB</name>
<feature type="domain" description="HTH araC/xylS-type" evidence="5">
    <location>
        <begin position="215"/>
        <end position="313"/>
    </location>
</feature>
<dbReference type="HOGENOM" id="CLU_000445_59_0_5"/>
<keyword evidence="7" id="KW-1185">Reference proteome</keyword>
<dbReference type="Gene3D" id="1.10.10.60">
    <property type="entry name" value="Homeodomain-like"/>
    <property type="match status" value="2"/>
</dbReference>
<dbReference type="PANTHER" id="PTHR46796:SF6">
    <property type="entry name" value="ARAC SUBFAMILY"/>
    <property type="match status" value="1"/>
</dbReference>
<geneLocation type="plasmid" evidence="7">
    <name>2</name>
</geneLocation>
<proteinExistence type="predicted"/>
<keyword evidence="6" id="KW-0614">Plasmid</keyword>
<evidence type="ECO:0000313" key="6">
    <source>
        <dbReference type="EMBL" id="AHD03552.1"/>
    </source>
</evidence>
<evidence type="ECO:0000256" key="2">
    <source>
        <dbReference type="ARBA" id="ARBA00023125"/>
    </source>
</evidence>
<feature type="compositionally biased region" description="Low complexity" evidence="4">
    <location>
        <begin position="334"/>
        <end position="344"/>
    </location>
</feature>
<dbReference type="PROSITE" id="PS00041">
    <property type="entry name" value="HTH_ARAC_FAMILY_1"/>
    <property type="match status" value="1"/>
</dbReference>
<reference evidence="6 7" key="1">
    <citation type="submission" date="2013-09" db="EMBL/GenBank/DDBJ databases">
        <authorList>
            <consortium name="DOE Joint Genome Institute"/>
            <person name="Klenk H.-P."/>
            <person name="Huntemann M."/>
            <person name="Han J."/>
            <person name="Chen A."/>
            <person name="Kyrpides N."/>
            <person name="Mavromatis K."/>
            <person name="Markowitz V."/>
            <person name="Palaniappan K."/>
            <person name="Ivanova N."/>
            <person name="Schaumberg A."/>
            <person name="Pati A."/>
            <person name="Liolios K."/>
            <person name="Nordberg H.P."/>
            <person name="Cantor M.N."/>
            <person name="Hua S.X."/>
            <person name="Woyke T."/>
        </authorList>
    </citation>
    <scope>NUCLEOTIDE SEQUENCE [LARGE SCALE GENOMIC DNA]</scope>
    <source>
        <strain evidence="6 7">DSM 14336</strain>
        <plasmid evidence="7">2</plasmid>
    </source>
</reference>
<keyword evidence="1" id="KW-0805">Transcription regulation</keyword>
<dbReference type="PANTHER" id="PTHR46796">
    <property type="entry name" value="HTH-TYPE TRANSCRIPTIONAL ACTIVATOR RHAS-RELATED"/>
    <property type="match status" value="1"/>
</dbReference>
<dbReference type="AlphaFoldDB" id="V9W301"/>
<feature type="region of interest" description="Disordered" evidence="4">
    <location>
        <begin position="310"/>
        <end position="361"/>
    </location>
</feature>
<dbReference type="InterPro" id="IPR018060">
    <property type="entry name" value="HTH_AraC"/>
</dbReference>
<dbReference type="PRINTS" id="PR00032">
    <property type="entry name" value="HTHARAC"/>
</dbReference>
<evidence type="ECO:0000313" key="7">
    <source>
        <dbReference type="Proteomes" id="UP000018780"/>
    </source>
</evidence>
<dbReference type="InterPro" id="IPR018062">
    <property type="entry name" value="HTH_AraC-typ_CS"/>
</dbReference>
<dbReference type="InterPro" id="IPR029062">
    <property type="entry name" value="Class_I_gatase-like"/>
</dbReference>
<evidence type="ECO:0000259" key="5">
    <source>
        <dbReference type="PROSITE" id="PS01124"/>
    </source>
</evidence>
<dbReference type="Pfam" id="PF12833">
    <property type="entry name" value="HTH_18"/>
    <property type="match status" value="1"/>
</dbReference>
<sequence>MKNVVVIILAEQGYVPTELALVLDVLRIATRLSSEVRFAHQVCTTQDDALVEGMGGSLVRATPFQPDGAALPDHLLVLGGAGIRPAFRRLKPRLCWLERLGVSITLLSDAAAEWKRLHPDTDDMTTHWEIQQLDQDAGYSLDQSLPLFAQKVRIMTGGGMASTADLVLSQIVAPLSPHLAQSVAQVLLMGEIRDGTIQQPRSANDVMALRLVKLEPVIAAMENALETPLTVAQLSEIAGFSIRQMERKFKSQLGQSPAAFYRSLRLRRAKALIEQTVLPISEVAVACGFISLSNFSKKYTQEFGVSPSKRRAQLTTASRPRQLTSEHQGTSYASLPLSPSPSRSFVHTAGTHETPVQGVGG</sequence>
<dbReference type="RefSeq" id="WP_024092350.1">
    <property type="nucleotide sequence ID" value="NC_023136.1"/>
</dbReference>
<dbReference type="InterPro" id="IPR020449">
    <property type="entry name" value="Tscrpt_reg_AraC-type_HTH"/>
</dbReference>
<dbReference type="EMBL" id="CP006775">
    <property type="protein sequence ID" value="AHD03552.1"/>
    <property type="molecule type" value="Genomic_DNA"/>
</dbReference>
<gene>
    <name evidence="6" type="ORF">METH_22245</name>
</gene>
<dbReference type="SMART" id="SM00342">
    <property type="entry name" value="HTH_ARAC"/>
    <property type="match status" value="1"/>
</dbReference>
<dbReference type="KEGG" id="lmd:METH_22245"/>
<evidence type="ECO:0000256" key="4">
    <source>
        <dbReference type="SAM" id="MobiDB-lite"/>
    </source>
</evidence>
<keyword evidence="2" id="KW-0238">DNA-binding</keyword>
<evidence type="ECO:0000256" key="3">
    <source>
        <dbReference type="ARBA" id="ARBA00023163"/>
    </source>
</evidence>
<dbReference type="OrthoDB" id="9793400at2"/>
<protein>
    <recommendedName>
        <fullName evidence="5">HTH araC/xylS-type domain-containing protein</fullName>
    </recommendedName>
</protein>
<dbReference type="GO" id="GO:0043565">
    <property type="term" value="F:sequence-specific DNA binding"/>
    <property type="evidence" value="ECO:0007669"/>
    <property type="project" value="InterPro"/>
</dbReference>
<dbReference type="PATRIC" id="fig|999552.6.peg.4395"/>